<evidence type="ECO:0000259" key="1">
    <source>
        <dbReference type="PROSITE" id="PS51186"/>
    </source>
</evidence>
<accession>A0ABT9UWI1</accession>
<sequence length="170" mass="19576">MEFRWANLDDLPKLKAVYRDIICNMNKENIKIWNEVYPCEVFCDDIANNCLYILVENKEILSAFALCNSNSGAESVKWKNEQKKVLYIDRFGVNINYLRKGIASIMIQKAKSIAGDKGAEYLRLFVVDINKPAINLYIKNGFQKVDGIYDEVIADNIILHELGFEIETKI</sequence>
<dbReference type="Gene3D" id="3.40.630.30">
    <property type="match status" value="1"/>
</dbReference>
<comment type="caution">
    <text evidence="2">The sequence shown here is derived from an EMBL/GenBank/DDBJ whole genome shotgun (WGS) entry which is preliminary data.</text>
</comment>
<dbReference type="EMBL" id="JAUSUF010000011">
    <property type="protein sequence ID" value="MDQ0150641.1"/>
    <property type="molecule type" value="Genomic_DNA"/>
</dbReference>
<protein>
    <submittedName>
        <fullName evidence="2">GNAT superfamily N-acetyltransferase</fullName>
    </submittedName>
</protein>
<name>A0ABT9UWI1_9FIRM</name>
<gene>
    <name evidence="2" type="ORF">J2S18_002590</name>
</gene>
<evidence type="ECO:0000313" key="3">
    <source>
        <dbReference type="Proteomes" id="UP001228504"/>
    </source>
</evidence>
<keyword evidence="3" id="KW-1185">Reference proteome</keyword>
<dbReference type="InterPro" id="IPR000182">
    <property type="entry name" value="GNAT_dom"/>
</dbReference>
<dbReference type="RefSeq" id="WP_307487366.1">
    <property type="nucleotide sequence ID" value="NZ_JAUSUF010000011.1"/>
</dbReference>
<dbReference type="CDD" id="cd04301">
    <property type="entry name" value="NAT_SF"/>
    <property type="match status" value="1"/>
</dbReference>
<dbReference type="SUPFAM" id="SSF55729">
    <property type="entry name" value="Acyl-CoA N-acyltransferases (Nat)"/>
    <property type="match status" value="1"/>
</dbReference>
<evidence type="ECO:0000313" key="2">
    <source>
        <dbReference type="EMBL" id="MDQ0150641.1"/>
    </source>
</evidence>
<dbReference type="Proteomes" id="UP001228504">
    <property type="component" value="Unassembled WGS sequence"/>
</dbReference>
<reference evidence="2 3" key="1">
    <citation type="submission" date="2023-07" db="EMBL/GenBank/DDBJ databases">
        <title>Genomic Encyclopedia of Type Strains, Phase IV (KMG-IV): sequencing the most valuable type-strain genomes for metagenomic binning, comparative biology and taxonomic classification.</title>
        <authorList>
            <person name="Goeker M."/>
        </authorList>
    </citation>
    <scope>NUCLEOTIDE SEQUENCE [LARGE SCALE GENOMIC DNA]</scope>
    <source>
        <strain evidence="2 3">DSM 20694</strain>
    </source>
</reference>
<proteinExistence type="predicted"/>
<dbReference type="PROSITE" id="PS51186">
    <property type="entry name" value="GNAT"/>
    <property type="match status" value="1"/>
</dbReference>
<organism evidence="2 3">
    <name type="scientific">Eubacterium multiforme</name>
    <dbReference type="NCBI Taxonomy" id="83339"/>
    <lineage>
        <taxon>Bacteria</taxon>
        <taxon>Bacillati</taxon>
        <taxon>Bacillota</taxon>
        <taxon>Clostridia</taxon>
        <taxon>Eubacteriales</taxon>
        <taxon>Eubacteriaceae</taxon>
        <taxon>Eubacterium</taxon>
    </lineage>
</organism>
<dbReference type="Pfam" id="PF00583">
    <property type="entry name" value="Acetyltransf_1"/>
    <property type="match status" value="1"/>
</dbReference>
<dbReference type="InterPro" id="IPR016181">
    <property type="entry name" value="Acyl_CoA_acyltransferase"/>
</dbReference>
<feature type="domain" description="N-acetyltransferase" evidence="1">
    <location>
        <begin position="1"/>
        <end position="165"/>
    </location>
</feature>